<evidence type="ECO:0000313" key="1">
    <source>
        <dbReference type="EMBL" id="KAI4365862.1"/>
    </source>
</evidence>
<dbReference type="Proteomes" id="UP001057402">
    <property type="component" value="Chromosome 6"/>
</dbReference>
<gene>
    <name evidence="1" type="ORF">MLD38_021810</name>
</gene>
<comment type="caution">
    <text evidence="1">The sequence shown here is derived from an EMBL/GenBank/DDBJ whole genome shotgun (WGS) entry which is preliminary data.</text>
</comment>
<evidence type="ECO:0000313" key="2">
    <source>
        <dbReference type="Proteomes" id="UP001057402"/>
    </source>
</evidence>
<dbReference type="EMBL" id="CM042885">
    <property type="protein sequence ID" value="KAI4365862.1"/>
    <property type="molecule type" value="Genomic_DNA"/>
</dbReference>
<accession>A0ACB9QJ22</accession>
<sequence length="435" mass="48028">MPGNGVGDRDHNFFCQESFSQGQGRFEVIERSWPMLNDNRLAGNQRQSGYPFISTNRNATMLQSDADGPPGTASFNVAHGLNISQSNLKPGFTSASFQSQQSPFNGFVQENQVFPMVQNESNFLGMDSELDQHDFFKGFPIVNSQRGKGSEVQRVPAKMLNPDAAVNLDFFGAREPATTPHPEASKFLHGQQTNVNDVHLLQQQVMLKQLQDVQRHQLQQQGSLNQFSSIEKPAMPLNGIPVNDTSNNSWQHGFGASNSNRLQQGTSSVAQGSPGGLIMSPQHGQAFHVMGPNYQHDDPSALGIPLSKSRSIHNSKPQNSTLRRMPSGATSMLGNFFASSDQFHVQNGALVPKQVAKASHSNALFNSDVFRHASSPRKMLPWQKLKGDSHMVAILEPLKGILRHRPPLRMRQPWIQLKKGSCLVVMIMSGVTWAW</sequence>
<keyword evidence="2" id="KW-1185">Reference proteome</keyword>
<proteinExistence type="predicted"/>
<reference evidence="2" key="1">
    <citation type="journal article" date="2023" name="Front. Plant Sci.">
        <title>Chromosomal-level genome assembly of Melastoma candidum provides insights into trichome evolution.</title>
        <authorList>
            <person name="Zhong Y."/>
            <person name="Wu W."/>
            <person name="Sun C."/>
            <person name="Zou P."/>
            <person name="Liu Y."/>
            <person name="Dai S."/>
            <person name="Zhou R."/>
        </authorList>
    </citation>
    <scope>NUCLEOTIDE SEQUENCE [LARGE SCALE GENOMIC DNA]</scope>
</reference>
<name>A0ACB9QJ22_9MYRT</name>
<protein>
    <submittedName>
        <fullName evidence="1">Uncharacterized protein</fullName>
    </submittedName>
</protein>
<organism evidence="1 2">
    <name type="scientific">Melastoma candidum</name>
    <dbReference type="NCBI Taxonomy" id="119954"/>
    <lineage>
        <taxon>Eukaryota</taxon>
        <taxon>Viridiplantae</taxon>
        <taxon>Streptophyta</taxon>
        <taxon>Embryophyta</taxon>
        <taxon>Tracheophyta</taxon>
        <taxon>Spermatophyta</taxon>
        <taxon>Magnoliopsida</taxon>
        <taxon>eudicotyledons</taxon>
        <taxon>Gunneridae</taxon>
        <taxon>Pentapetalae</taxon>
        <taxon>rosids</taxon>
        <taxon>malvids</taxon>
        <taxon>Myrtales</taxon>
        <taxon>Melastomataceae</taxon>
        <taxon>Melastomatoideae</taxon>
        <taxon>Melastomateae</taxon>
        <taxon>Melastoma</taxon>
    </lineage>
</organism>